<dbReference type="EMBL" id="BOMB01000023">
    <property type="protein sequence ID" value="GID13227.1"/>
    <property type="molecule type" value="Genomic_DNA"/>
</dbReference>
<proteinExistence type="inferred from homology"/>
<dbReference type="PANTHER" id="PTHR42760">
    <property type="entry name" value="SHORT-CHAIN DEHYDROGENASES/REDUCTASES FAMILY MEMBER"/>
    <property type="match status" value="1"/>
</dbReference>
<dbReference type="AlphaFoldDB" id="A0A8J3JAW9"/>
<evidence type="ECO:0000313" key="3">
    <source>
        <dbReference type="EMBL" id="GID13227.1"/>
    </source>
</evidence>
<keyword evidence="2" id="KW-0560">Oxidoreductase</keyword>
<evidence type="ECO:0000256" key="1">
    <source>
        <dbReference type="ARBA" id="ARBA00006484"/>
    </source>
</evidence>
<dbReference type="Proteomes" id="UP000612808">
    <property type="component" value="Unassembled WGS sequence"/>
</dbReference>
<dbReference type="InterPro" id="IPR002347">
    <property type="entry name" value="SDR_fam"/>
</dbReference>
<name>A0A8J3JAW9_9ACTN</name>
<evidence type="ECO:0000256" key="2">
    <source>
        <dbReference type="ARBA" id="ARBA00023002"/>
    </source>
</evidence>
<evidence type="ECO:0000313" key="4">
    <source>
        <dbReference type="Proteomes" id="UP000612808"/>
    </source>
</evidence>
<dbReference type="PRINTS" id="PR00081">
    <property type="entry name" value="GDHRDH"/>
</dbReference>
<comment type="similarity">
    <text evidence="1">Belongs to the short-chain dehydrogenases/reductases (SDR) family.</text>
</comment>
<organism evidence="3 4">
    <name type="scientific">Actinocatenispora rupis</name>
    <dbReference type="NCBI Taxonomy" id="519421"/>
    <lineage>
        <taxon>Bacteria</taxon>
        <taxon>Bacillati</taxon>
        <taxon>Actinomycetota</taxon>
        <taxon>Actinomycetes</taxon>
        <taxon>Micromonosporales</taxon>
        <taxon>Micromonosporaceae</taxon>
        <taxon>Actinocatenispora</taxon>
    </lineage>
</organism>
<comment type="caution">
    <text evidence="3">The sequence shown here is derived from an EMBL/GenBank/DDBJ whole genome shotgun (WGS) entry which is preliminary data.</text>
</comment>
<protein>
    <submittedName>
        <fullName evidence="3">Oxidoreductase</fullName>
    </submittedName>
</protein>
<accession>A0A8J3JAW9</accession>
<reference evidence="3" key="1">
    <citation type="submission" date="2021-01" db="EMBL/GenBank/DDBJ databases">
        <title>Whole genome shotgun sequence of Actinocatenispora rupis NBRC 107355.</title>
        <authorList>
            <person name="Komaki H."/>
            <person name="Tamura T."/>
        </authorList>
    </citation>
    <scope>NUCLEOTIDE SEQUENCE</scope>
    <source>
        <strain evidence="3">NBRC 107355</strain>
    </source>
</reference>
<dbReference type="PANTHER" id="PTHR42760:SF133">
    <property type="entry name" value="3-OXOACYL-[ACYL-CARRIER-PROTEIN] REDUCTASE"/>
    <property type="match status" value="1"/>
</dbReference>
<keyword evidence="4" id="KW-1185">Reference proteome</keyword>
<gene>
    <name evidence="3" type="ORF">Aru02nite_41160</name>
</gene>
<dbReference type="RefSeq" id="WP_203660036.1">
    <property type="nucleotide sequence ID" value="NZ_BAAAZM010000007.1"/>
</dbReference>
<dbReference type="SUPFAM" id="SSF51735">
    <property type="entry name" value="NAD(P)-binding Rossmann-fold domains"/>
    <property type="match status" value="1"/>
</dbReference>
<dbReference type="CDD" id="cd05233">
    <property type="entry name" value="SDR_c"/>
    <property type="match status" value="1"/>
</dbReference>
<dbReference type="InterPro" id="IPR036291">
    <property type="entry name" value="NAD(P)-bd_dom_sf"/>
</dbReference>
<dbReference type="GO" id="GO:0016616">
    <property type="term" value="F:oxidoreductase activity, acting on the CH-OH group of donors, NAD or NADP as acceptor"/>
    <property type="evidence" value="ECO:0007669"/>
    <property type="project" value="TreeGrafter"/>
</dbReference>
<dbReference type="FunFam" id="3.40.50.720:FF:000084">
    <property type="entry name" value="Short-chain dehydrogenase reductase"/>
    <property type="match status" value="1"/>
</dbReference>
<sequence>MSMTGRVALVTGGGHGIGRATVAALRAKGALVAAADVDLAAARAVADDTDGVLAVRLDVTDRSSVDAGIARCVEHFGRLDCLVSTAGGDRETPEFAEMSDDDWSAAYELNLLGVVRCVRAAVPHLGEGGSVVVVGSVNGLAAWGSEPYSVAKAGLGVLVQNLAASYGPRGVRVNLVAPGTIRTRVWDGQGGPDRLAPMYPLGRVGEPADVANAVAFLASPDAGWITGVTLPVDGGVSTGPIHLLRDRW</sequence>
<dbReference type="Pfam" id="PF13561">
    <property type="entry name" value="adh_short_C2"/>
    <property type="match status" value="1"/>
</dbReference>
<dbReference type="Gene3D" id="3.40.50.720">
    <property type="entry name" value="NAD(P)-binding Rossmann-like Domain"/>
    <property type="match status" value="1"/>
</dbReference>